<dbReference type="RefSeq" id="WP_134168287.1">
    <property type="nucleotide sequence ID" value="NZ_SODD01000006.1"/>
</dbReference>
<dbReference type="Proteomes" id="UP000294743">
    <property type="component" value="Unassembled WGS sequence"/>
</dbReference>
<dbReference type="AlphaFoldDB" id="A0A4R8A434"/>
<gene>
    <name evidence="1" type="ORF">EDD63_1066</name>
</gene>
<comment type="caution">
    <text evidence="1">The sequence shown here is derived from an EMBL/GenBank/DDBJ whole genome shotgun (WGS) entry which is preliminary data.</text>
</comment>
<dbReference type="OrthoDB" id="2963177at2"/>
<protein>
    <submittedName>
        <fullName evidence="1">Uncharacterized protein</fullName>
    </submittedName>
</protein>
<evidence type="ECO:0000313" key="1">
    <source>
        <dbReference type="EMBL" id="TDW25065.1"/>
    </source>
</evidence>
<dbReference type="EMBL" id="SODD01000006">
    <property type="protein sequence ID" value="TDW25065.1"/>
    <property type="molecule type" value="Genomic_DNA"/>
</dbReference>
<keyword evidence="2" id="KW-1185">Reference proteome</keyword>
<sequence length="311" mass="35618">MSNSFVMYPTIDENLFDLMGITLNNVKFFFLNEEGEIEIDDIERENMSYQIVSTLTGYSPQKNELIIEVELEITDVRHLFGEEGVTNAFGVLGIALHWYSVSSSQRGSCKIHEIHPMDKKVLVNYRKKINASEFRGVVDFNFSIYLESMKPNFLDEFYCNTPGTIFGQFLPFKLIFDGRGSMFPITVESRPNAPLWRVLMEFGDICNETFTSEYLQICLNSAHPQFQIINEGLSIKKSPLLIEIISSALVIIVDEIKSDQNDWENILSGNYQEGSIAAAIHYFLTTFEWDVSSLNKLSYSIRNTLNEKIGR</sequence>
<evidence type="ECO:0000313" key="2">
    <source>
        <dbReference type="Proteomes" id="UP000294743"/>
    </source>
</evidence>
<organism evidence="1 2">
    <name type="scientific">Breznakia blatticola</name>
    <dbReference type="NCBI Taxonomy" id="1754012"/>
    <lineage>
        <taxon>Bacteria</taxon>
        <taxon>Bacillati</taxon>
        <taxon>Bacillota</taxon>
        <taxon>Erysipelotrichia</taxon>
        <taxon>Erysipelotrichales</taxon>
        <taxon>Erysipelotrichaceae</taxon>
        <taxon>Breznakia</taxon>
    </lineage>
</organism>
<proteinExistence type="predicted"/>
<reference evidence="1 2" key="1">
    <citation type="submission" date="2019-03" db="EMBL/GenBank/DDBJ databases">
        <title>Genomic Encyclopedia of Type Strains, Phase IV (KMG-IV): sequencing the most valuable type-strain genomes for metagenomic binning, comparative biology and taxonomic classification.</title>
        <authorList>
            <person name="Goeker M."/>
        </authorList>
    </citation>
    <scope>NUCLEOTIDE SEQUENCE [LARGE SCALE GENOMIC DNA]</scope>
    <source>
        <strain evidence="1 2">DSM 28867</strain>
    </source>
</reference>
<name>A0A4R8A434_9FIRM</name>
<accession>A0A4R8A434</accession>